<geneLocation type="plasmid" evidence="2">
    <name>pmbla003601</name>
</geneLocation>
<sequence>MRYYLDTNCLMGYTFFHDWWHSDARRLFDSDNTLYIGDAVLFEYCNRDVTKDEYEMEWDRSELSWTAEDGSFKMKMTELWDSRFHFEDELLEEDDLDLPTVVEAFMDAYDIRDSAEPAIHRYFDEKLDQLDLAVTVENARKIQKMLVEDLEEYAKERKEELRRRVEMGPKRGDIPETRMDTIKRELSDEMDAEVVFDASYMCDEGVLERMVTGDKGDALRDEDGNVIRYDDTGDPVCGNVGIYNSRELIDSVTGLTVLYLRDEFA</sequence>
<name>A0A6B9F4U6_9EURY</name>
<keyword evidence="1" id="KW-0614">Plasmid</keyword>
<dbReference type="GeneID" id="43368052"/>
<protein>
    <recommendedName>
        <fullName evidence="3">DUF4935 domain-containing protein</fullName>
    </recommendedName>
</protein>
<dbReference type="EMBL" id="CP034344">
    <property type="protein sequence ID" value="QGX93427.1"/>
    <property type="molecule type" value="Genomic_DNA"/>
</dbReference>
<dbReference type="RefSeq" id="WP_157687704.1">
    <property type="nucleotide sequence ID" value="NZ_CP034344.1"/>
</dbReference>
<evidence type="ECO:0000313" key="1">
    <source>
        <dbReference type="EMBL" id="QGX93427.1"/>
    </source>
</evidence>
<gene>
    <name evidence="1" type="ORF">EI982_00880</name>
</gene>
<proteinExistence type="predicted"/>
<accession>A0A6B9F4U6</accession>
<dbReference type="SUPFAM" id="SSF88723">
    <property type="entry name" value="PIN domain-like"/>
    <property type="match status" value="1"/>
</dbReference>
<keyword evidence="2" id="KW-1185">Reference proteome</keyword>
<organism evidence="1 2">
    <name type="scientific">Haloplanus rallus</name>
    <dbReference type="NCBI Taxonomy" id="1816183"/>
    <lineage>
        <taxon>Archaea</taxon>
        <taxon>Methanobacteriati</taxon>
        <taxon>Methanobacteriota</taxon>
        <taxon>Stenosarchaea group</taxon>
        <taxon>Halobacteria</taxon>
        <taxon>Halobacteriales</taxon>
        <taxon>Haloferacaceae</taxon>
        <taxon>Haloplanus</taxon>
    </lineage>
</organism>
<evidence type="ECO:0000313" key="2">
    <source>
        <dbReference type="Proteomes" id="UP000428325"/>
    </source>
</evidence>
<dbReference type="InterPro" id="IPR029060">
    <property type="entry name" value="PIN-like_dom_sf"/>
</dbReference>
<dbReference type="OrthoDB" id="225142at2157"/>
<evidence type="ECO:0008006" key="3">
    <source>
        <dbReference type="Google" id="ProtNLM"/>
    </source>
</evidence>
<dbReference type="Proteomes" id="UP000428325">
    <property type="component" value="Plasmid pMBLA003601"/>
</dbReference>
<dbReference type="AlphaFoldDB" id="A0A6B9F4U6"/>
<dbReference type="KEGG" id="hra:EI982_00880"/>
<reference evidence="1 2" key="1">
    <citation type="submission" date="2018-12" db="EMBL/GenBank/DDBJ databases">
        <title>Complete genome sequence of Haloplanus rallus MBLA0036.</title>
        <authorList>
            <person name="Nam Y.-d."/>
            <person name="Kang J."/>
            <person name="Chung W.-H."/>
            <person name="Park Y.S."/>
        </authorList>
    </citation>
    <scope>NUCLEOTIDE SEQUENCE [LARGE SCALE GENOMIC DNA]</scope>
    <source>
        <strain evidence="1 2">MBLA0036</strain>
        <plasmid evidence="2">pmbla003601</plasmid>
    </source>
</reference>